<keyword evidence="10" id="KW-1185">Reference proteome</keyword>
<dbReference type="InterPro" id="IPR001915">
    <property type="entry name" value="Peptidase_M48"/>
</dbReference>
<evidence type="ECO:0000313" key="10">
    <source>
        <dbReference type="Proteomes" id="UP000309389"/>
    </source>
</evidence>
<dbReference type="RefSeq" id="WP_136694659.1">
    <property type="nucleotide sequence ID" value="NZ_SSHH01000004.1"/>
</dbReference>
<protein>
    <submittedName>
        <fullName evidence="9">Peptidase M48</fullName>
    </submittedName>
</protein>
<dbReference type="InterPro" id="IPR051156">
    <property type="entry name" value="Mito/Outer_Membr_Metalloprot"/>
</dbReference>
<name>A0A4T3EWY0_9SPHN</name>
<evidence type="ECO:0000259" key="8">
    <source>
        <dbReference type="Pfam" id="PF01435"/>
    </source>
</evidence>
<feature type="domain" description="Peptidase M48" evidence="8">
    <location>
        <begin position="33"/>
        <end position="222"/>
    </location>
</feature>
<keyword evidence="7" id="KW-0732">Signal</keyword>
<dbReference type="Pfam" id="PF01435">
    <property type="entry name" value="Peptidase_M48"/>
    <property type="match status" value="1"/>
</dbReference>
<dbReference type="AlphaFoldDB" id="A0A4T3EWY0"/>
<evidence type="ECO:0000256" key="4">
    <source>
        <dbReference type="ARBA" id="ARBA00022801"/>
    </source>
</evidence>
<dbReference type="InterPro" id="IPR011990">
    <property type="entry name" value="TPR-like_helical_dom_sf"/>
</dbReference>
<dbReference type="GO" id="GO:0051603">
    <property type="term" value="P:proteolysis involved in protein catabolic process"/>
    <property type="evidence" value="ECO:0007669"/>
    <property type="project" value="TreeGrafter"/>
</dbReference>
<dbReference type="Gene3D" id="1.25.40.10">
    <property type="entry name" value="Tetratricopeptide repeat domain"/>
    <property type="match status" value="1"/>
</dbReference>
<evidence type="ECO:0000256" key="6">
    <source>
        <dbReference type="ARBA" id="ARBA00023049"/>
    </source>
</evidence>
<dbReference type="GO" id="GO:0016020">
    <property type="term" value="C:membrane"/>
    <property type="evidence" value="ECO:0007669"/>
    <property type="project" value="TreeGrafter"/>
</dbReference>
<proteinExistence type="predicted"/>
<dbReference type="GO" id="GO:0046872">
    <property type="term" value="F:metal ion binding"/>
    <property type="evidence" value="ECO:0007669"/>
    <property type="project" value="UniProtKB-KW"/>
</dbReference>
<feature type="signal peptide" evidence="7">
    <location>
        <begin position="1"/>
        <end position="23"/>
    </location>
</feature>
<dbReference type="OrthoDB" id="9814887at2"/>
<dbReference type="CDD" id="cd07324">
    <property type="entry name" value="M48C_Oma1-like"/>
    <property type="match status" value="1"/>
</dbReference>
<accession>A0A4T3EWY0</accession>
<dbReference type="Gene3D" id="3.30.2010.10">
    <property type="entry name" value="Metalloproteases ('zincins'), catalytic domain"/>
    <property type="match status" value="1"/>
</dbReference>
<dbReference type="EMBL" id="SSHH01000004">
    <property type="protein sequence ID" value="TIX49085.1"/>
    <property type="molecule type" value="Genomic_DNA"/>
</dbReference>
<evidence type="ECO:0000256" key="1">
    <source>
        <dbReference type="ARBA" id="ARBA00001947"/>
    </source>
</evidence>
<dbReference type="Proteomes" id="UP000309389">
    <property type="component" value="Unassembled WGS sequence"/>
</dbReference>
<dbReference type="SUPFAM" id="SSF48452">
    <property type="entry name" value="TPR-like"/>
    <property type="match status" value="1"/>
</dbReference>
<keyword evidence="3" id="KW-0479">Metal-binding</keyword>
<feature type="chain" id="PRO_5020985340" evidence="7">
    <location>
        <begin position="24"/>
        <end position="451"/>
    </location>
</feature>
<keyword evidence="5" id="KW-0862">Zinc</keyword>
<evidence type="ECO:0000256" key="5">
    <source>
        <dbReference type="ARBA" id="ARBA00022833"/>
    </source>
</evidence>
<keyword evidence="2" id="KW-0645">Protease</keyword>
<dbReference type="PANTHER" id="PTHR22726:SF1">
    <property type="entry name" value="METALLOENDOPEPTIDASE OMA1, MITOCHONDRIAL"/>
    <property type="match status" value="1"/>
</dbReference>
<sequence length="451" mass="48668">MRKLTHIVAAIVLLFASAQPAAAQSVLRDAETEQLLRDMVDPLAEAAGLGEGAVDVVLINDNSINAFVAGGQRIYVHSGLINAADDANEVQGVLAHELGHITGGHIIRFSEGAGNATRITLLSTLAGIAAALAGGGEAAMGVMALGQQAAMGSFLAFTRTQEASADAAGVQYLSGAGISGRGSLEFFRKLQAQEFRRGYSQNDEAEYMRTHPLSGNRIAAMRADYLADPAWDRPTDPALQERFLRVKAKLYGYQADPERTLNAYPEYLEDVPARYARAYAWHKEARMDRALAETEALIAAEPDNPYFLELKGQILLESGRPQEALAPLRRAVTLTGSDPLIAPMLGHALLATENPAYLEEAEQVLRAAVGRDRRNPFAWYQLGVVYGQRGDIPRAQLASAEQLIMSGSPRAALQNARSAEAGLPQGSPDWIRAQDVAIEARDLIERTEDRD</sequence>
<keyword evidence="6" id="KW-0482">Metalloprotease</keyword>
<comment type="caution">
    <text evidence="9">The sequence shown here is derived from an EMBL/GenBank/DDBJ whole genome shotgun (WGS) entry which is preliminary data.</text>
</comment>
<evidence type="ECO:0000313" key="9">
    <source>
        <dbReference type="EMBL" id="TIX49085.1"/>
    </source>
</evidence>
<organism evidence="9 10">
    <name type="scientific">Alteraurantiacibacter aquimixticola</name>
    <dbReference type="NCBI Taxonomy" id="2489173"/>
    <lineage>
        <taxon>Bacteria</taxon>
        <taxon>Pseudomonadati</taxon>
        <taxon>Pseudomonadota</taxon>
        <taxon>Alphaproteobacteria</taxon>
        <taxon>Sphingomonadales</taxon>
        <taxon>Erythrobacteraceae</taxon>
        <taxon>Alteraurantiacibacter</taxon>
    </lineage>
</organism>
<gene>
    <name evidence="9" type="ORF">E5222_15275</name>
</gene>
<evidence type="ECO:0000256" key="2">
    <source>
        <dbReference type="ARBA" id="ARBA00022670"/>
    </source>
</evidence>
<keyword evidence="4" id="KW-0378">Hydrolase</keyword>
<evidence type="ECO:0000256" key="3">
    <source>
        <dbReference type="ARBA" id="ARBA00022723"/>
    </source>
</evidence>
<dbReference type="PANTHER" id="PTHR22726">
    <property type="entry name" value="METALLOENDOPEPTIDASE OMA1"/>
    <property type="match status" value="1"/>
</dbReference>
<reference evidence="9 10" key="1">
    <citation type="submission" date="2019-04" db="EMBL/GenBank/DDBJ databases">
        <title>Altererythrobacter aquimixticola sp. nov., isolated from sediment of junction between the ocean and a freshwater spring.</title>
        <authorList>
            <person name="Yoon J.-H."/>
        </authorList>
    </citation>
    <scope>NUCLEOTIDE SEQUENCE [LARGE SCALE GENOMIC DNA]</scope>
    <source>
        <strain evidence="9 10">SSKS-13</strain>
    </source>
</reference>
<dbReference type="GO" id="GO:0004222">
    <property type="term" value="F:metalloendopeptidase activity"/>
    <property type="evidence" value="ECO:0007669"/>
    <property type="project" value="InterPro"/>
</dbReference>
<comment type="cofactor">
    <cofactor evidence="1">
        <name>Zn(2+)</name>
        <dbReference type="ChEBI" id="CHEBI:29105"/>
    </cofactor>
</comment>
<evidence type="ECO:0000256" key="7">
    <source>
        <dbReference type="SAM" id="SignalP"/>
    </source>
</evidence>